<dbReference type="AlphaFoldDB" id="A0A6M0S0N8"/>
<dbReference type="Proteomes" id="UP000473574">
    <property type="component" value="Unassembled WGS sequence"/>
</dbReference>
<evidence type="ECO:0000313" key="2">
    <source>
        <dbReference type="Proteomes" id="UP000473574"/>
    </source>
</evidence>
<evidence type="ECO:0000313" key="1">
    <source>
        <dbReference type="EMBL" id="NEZ62017.1"/>
    </source>
</evidence>
<accession>A0A6M0S0N8</accession>
<reference evidence="1 2" key="1">
    <citation type="journal article" date="2020" name="Microb. Ecol.">
        <title>Ecogenomics of the Marine Benthic Filamentous Cyanobacterium Adonisia.</title>
        <authorList>
            <person name="Walter J.M."/>
            <person name="Coutinho F.H."/>
            <person name="Leomil L."/>
            <person name="Hargreaves P.I."/>
            <person name="Campeao M.E."/>
            <person name="Vieira V.V."/>
            <person name="Silva B.S."/>
            <person name="Fistarol G.O."/>
            <person name="Salomon P.S."/>
            <person name="Sawabe T."/>
            <person name="Mino S."/>
            <person name="Hosokawa M."/>
            <person name="Miyashita H."/>
            <person name="Maruyama F."/>
            <person name="van Verk M.C."/>
            <person name="Dutilh B.E."/>
            <person name="Thompson C.C."/>
            <person name="Thompson F.L."/>
        </authorList>
    </citation>
    <scope>NUCLEOTIDE SEQUENCE [LARGE SCALE GENOMIC DNA]</scope>
    <source>
        <strain evidence="1 2">CCMR0082</strain>
    </source>
</reference>
<dbReference type="EMBL" id="QZCE01000001">
    <property type="protein sequence ID" value="NEZ62017.1"/>
    <property type="molecule type" value="Genomic_DNA"/>
</dbReference>
<gene>
    <name evidence="1" type="ORF">D0962_04375</name>
</gene>
<protein>
    <submittedName>
        <fullName evidence="1">Uncharacterized protein</fullName>
    </submittedName>
</protein>
<sequence length="60" mass="6434">MLATIPAQSLSPKQQIIIDAPQELQIGGVNIKLREGSVVISNEGDQPVHIAGSRQVEEDD</sequence>
<proteinExistence type="predicted"/>
<dbReference type="RefSeq" id="WP_163660137.1">
    <property type="nucleotide sequence ID" value="NZ_QZCE01000001.1"/>
</dbReference>
<organism evidence="1 2">
    <name type="scientific">Adonisia turfae CCMR0082</name>
    <dbReference type="NCBI Taxonomy" id="2304604"/>
    <lineage>
        <taxon>Bacteria</taxon>
        <taxon>Bacillati</taxon>
        <taxon>Cyanobacteriota</taxon>
        <taxon>Adonisia</taxon>
        <taxon>Adonisia turfae</taxon>
    </lineage>
</organism>
<name>A0A6M0S0N8_9CYAN</name>
<comment type="caution">
    <text evidence="1">The sequence shown here is derived from an EMBL/GenBank/DDBJ whole genome shotgun (WGS) entry which is preliminary data.</text>
</comment>